<proteinExistence type="predicted"/>
<evidence type="ECO:0000313" key="1">
    <source>
        <dbReference type="EMBL" id="KAF9525558.1"/>
    </source>
</evidence>
<reference evidence="1" key="1">
    <citation type="submission" date="2020-11" db="EMBL/GenBank/DDBJ databases">
        <authorList>
            <consortium name="DOE Joint Genome Institute"/>
            <person name="Ahrendt S."/>
            <person name="Riley R."/>
            <person name="Andreopoulos W."/>
            <person name="Labutti K."/>
            <person name="Pangilinan J."/>
            <person name="Ruiz-Duenas F.J."/>
            <person name="Barrasa J.M."/>
            <person name="Sanchez-Garcia M."/>
            <person name="Camarero S."/>
            <person name="Miyauchi S."/>
            <person name="Serrano A."/>
            <person name="Linde D."/>
            <person name="Babiker R."/>
            <person name="Drula E."/>
            <person name="Ayuso-Fernandez I."/>
            <person name="Pacheco R."/>
            <person name="Padilla G."/>
            <person name="Ferreira P."/>
            <person name="Barriuso J."/>
            <person name="Kellner H."/>
            <person name="Castanera R."/>
            <person name="Alfaro M."/>
            <person name="Ramirez L."/>
            <person name="Pisabarro A.G."/>
            <person name="Kuo A."/>
            <person name="Tritt A."/>
            <person name="Lipzen A."/>
            <person name="He G."/>
            <person name="Yan M."/>
            <person name="Ng V."/>
            <person name="Cullen D."/>
            <person name="Martin F."/>
            <person name="Rosso M.-N."/>
            <person name="Henrissat B."/>
            <person name="Hibbett D."/>
            <person name="Martinez A.T."/>
            <person name="Grigoriev I.V."/>
        </authorList>
    </citation>
    <scope>NUCLEOTIDE SEQUENCE</scope>
    <source>
        <strain evidence="1">CBS 506.95</strain>
    </source>
</reference>
<comment type="caution">
    <text evidence="1">The sequence shown here is derived from an EMBL/GenBank/DDBJ whole genome shotgun (WGS) entry which is preliminary data.</text>
</comment>
<evidence type="ECO:0000313" key="2">
    <source>
        <dbReference type="Proteomes" id="UP000807306"/>
    </source>
</evidence>
<dbReference type="OrthoDB" id="5598737at2759"/>
<sequence length="144" mass="16318">MKQIGLIPNVVTQLSDLHSSLGQMFEQWFGQHLIFDRLKPDSVHKEFFLQLAVEEIALQFLNGNSVTNLEAFLIRSTKANVVLLQGCPALFHVVNAQFRTVPALPKMLINLLQWVLIRGSIVMKQLTKYGYPHPNPPLGGSRNW</sequence>
<accession>A0A9P6JM65</accession>
<dbReference type="EMBL" id="MU157882">
    <property type="protein sequence ID" value="KAF9525558.1"/>
    <property type="molecule type" value="Genomic_DNA"/>
</dbReference>
<protein>
    <submittedName>
        <fullName evidence="1">Uncharacterized protein</fullName>
    </submittedName>
</protein>
<keyword evidence="2" id="KW-1185">Reference proteome</keyword>
<dbReference type="Proteomes" id="UP000807306">
    <property type="component" value="Unassembled WGS sequence"/>
</dbReference>
<name>A0A9P6JM65_9AGAR</name>
<gene>
    <name evidence="1" type="ORF">CPB83DRAFT_896864</name>
</gene>
<organism evidence="1 2">
    <name type="scientific">Crepidotus variabilis</name>
    <dbReference type="NCBI Taxonomy" id="179855"/>
    <lineage>
        <taxon>Eukaryota</taxon>
        <taxon>Fungi</taxon>
        <taxon>Dikarya</taxon>
        <taxon>Basidiomycota</taxon>
        <taxon>Agaricomycotina</taxon>
        <taxon>Agaricomycetes</taxon>
        <taxon>Agaricomycetidae</taxon>
        <taxon>Agaricales</taxon>
        <taxon>Agaricineae</taxon>
        <taxon>Crepidotaceae</taxon>
        <taxon>Crepidotus</taxon>
    </lineage>
</organism>
<dbReference type="AlphaFoldDB" id="A0A9P6JM65"/>